<reference evidence="3 4" key="1">
    <citation type="journal article" date="2007" name="Proc. Natl. Acad. Sci. U.S.A.">
        <title>Independent sorting-out of thousands of duplicated gene pairs in two yeast species descended from a whole-genome duplication.</title>
        <authorList>
            <person name="Scannell D.R."/>
            <person name="Frank A.C."/>
            <person name="Conant G.C."/>
            <person name="Byrne K.P."/>
            <person name="Woolfit M."/>
            <person name="Wolfe K.H."/>
        </authorList>
    </citation>
    <scope>NUCLEOTIDE SEQUENCE [LARGE SCALE GENOMIC DNA]</scope>
    <source>
        <strain evidence="4">ATCC 22028 / DSM 70294 / BCRC 21397 / CBS 2163 / NBRC 10782 / NRRL Y-8283 / UCD 57-17</strain>
    </source>
</reference>
<evidence type="ECO:0000313" key="4">
    <source>
        <dbReference type="Proteomes" id="UP000000267"/>
    </source>
</evidence>
<keyword evidence="4" id="KW-1185">Reference proteome</keyword>
<feature type="compositionally biased region" description="Polar residues" evidence="2">
    <location>
        <begin position="507"/>
        <end position="521"/>
    </location>
</feature>
<feature type="region of interest" description="Disordered" evidence="2">
    <location>
        <begin position="504"/>
        <end position="531"/>
    </location>
</feature>
<protein>
    <submittedName>
        <fullName evidence="3">Uncharacterized protein</fullName>
    </submittedName>
</protein>
<dbReference type="HOGENOM" id="CLU_385509_0_0_1"/>
<feature type="region of interest" description="Disordered" evidence="2">
    <location>
        <begin position="374"/>
        <end position="405"/>
    </location>
</feature>
<feature type="compositionally biased region" description="Low complexity" evidence="2">
    <location>
        <begin position="46"/>
        <end position="69"/>
    </location>
</feature>
<dbReference type="InParanoid" id="A7TKU2"/>
<dbReference type="CDD" id="cd22249">
    <property type="entry name" value="UDM1_RNF168_RNF169-like"/>
    <property type="match status" value="1"/>
</dbReference>
<dbReference type="FunCoup" id="A7TKU2">
    <property type="interactions" value="90"/>
</dbReference>
<feature type="region of interest" description="Disordered" evidence="2">
    <location>
        <begin position="421"/>
        <end position="455"/>
    </location>
</feature>
<accession>A7TKU2</accession>
<feature type="compositionally biased region" description="Basic and acidic residues" evidence="2">
    <location>
        <begin position="443"/>
        <end position="455"/>
    </location>
</feature>
<feature type="region of interest" description="Disordered" evidence="2">
    <location>
        <begin position="40"/>
        <end position="160"/>
    </location>
</feature>
<dbReference type="OMA" id="MQNQGMM"/>
<name>A7TKU2_VANPO</name>
<keyword evidence="1" id="KW-0175">Coiled coil</keyword>
<feature type="compositionally biased region" description="Polar residues" evidence="2">
    <location>
        <begin position="250"/>
        <end position="260"/>
    </location>
</feature>
<feature type="compositionally biased region" description="Polar residues" evidence="2">
    <location>
        <begin position="374"/>
        <end position="395"/>
    </location>
</feature>
<organism evidence="4">
    <name type="scientific">Vanderwaltozyma polyspora (strain ATCC 22028 / DSM 70294 / BCRC 21397 / CBS 2163 / NBRC 10782 / NRRL Y-8283 / UCD 57-17)</name>
    <name type="common">Kluyveromyces polysporus</name>
    <dbReference type="NCBI Taxonomy" id="436907"/>
    <lineage>
        <taxon>Eukaryota</taxon>
        <taxon>Fungi</taxon>
        <taxon>Dikarya</taxon>
        <taxon>Ascomycota</taxon>
        <taxon>Saccharomycotina</taxon>
        <taxon>Saccharomycetes</taxon>
        <taxon>Saccharomycetales</taxon>
        <taxon>Saccharomycetaceae</taxon>
        <taxon>Vanderwaltozyma</taxon>
    </lineage>
</organism>
<proteinExistence type="predicted"/>
<sequence length="829" mass="93185">MNGQYNDNPMANRQSMPPTSNFQMRNQLLQNDLGTIDIRDETPIYNNGNHNNNNNNNNNNNTNNGNVNNRFSQPVFRQPTSPQMSGYPMQQGFNQQYQNNYSNISLNNSRGSNSTPTKNSNTPKSNKQKGFSNFFKHKGGFGKSNGNAKGRDPDDDDDVVIDDTQSALTFNDIPSISHRDDKFNHSTSINPIIPTLITKPHENMSNTEYRKHMTLQKKMAYNAASRNQQSSPQLPPTSPSLQQGMPRAMSLQSFGNSNPYQQQQQQRQQMQMGGSPLNNQMSPNSFNDLRNPNSPIPQNGLQQRFGPNQIPVSSEQPYPQGFNNNNSSPNSNPNNYPRAMSLQGAPPLRQNLGSPMMQQGRAFNGKPNNITPVNSQGMSHGNPLGNHSNESNELKNFNSDSSFTSTSDSIVTKSVGNDNLSMTSDGIPTKRGSPLKSHIISPLRKDETASEEATDKSDELVAKRLQLEEKEKQLKELEVNMIRLELEEKEKYLKEKEEELNNKLHKFNSSSKTEPKLSSENAAPEETTDAEYLDQRYNEDTNGDDIHVKVAKGMVTKVDTPIQRERNTGVESIASQQIDDSFNDTSSNFIKDTKTSNNPFFSDIGTTLNKSDSISAAPSLGEYPNDSSSIVSSLVDIDGANNDVVGTINIENNANDHNNNVDDNNDNDNNDEDVFEFDSSISKPYEPVYANADEVVEVNKFQTITITNEQLHLLTENKELMNEVVLVSTELAESIKRETYLEEKIKLLEEGRRTKEEEDKSLEYFEIELRKKSEKIVELIQQLNDERLRRFIAEEQVLLNDNGVKPSSAELVNKIYKLNSRVKELESRN</sequence>
<dbReference type="PhylomeDB" id="A7TKU2"/>
<dbReference type="GeneID" id="5545289"/>
<feature type="compositionally biased region" description="Polar residues" evidence="2">
    <location>
        <begin position="110"/>
        <end position="131"/>
    </location>
</feature>
<dbReference type="EMBL" id="DS480410">
    <property type="protein sequence ID" value="EDO17097.1"/>
    <property type="molecule type" value="Genomic_DNA"/>
</dbReference>
<dbReference type="Proteomes" id="UP000000267">
    <property type="component" value="Unassembled WGS sequence"/>
</dbReference>
<feature type="compositionally biased region" description="Low complexity" evidence="2">
    <location>
        <begin position="396"/>
        <end position="405"/>
    </location>
</feature>
<feature type="compositionally biased region" description="Low complexity" evidence="2">
    <location>
        <begin position="261"/>
        <end position="272"/>
    </location>
</feature>
<feature type="coiled-coil region" evidence="1">
    <location>
        <begin position="769"/>
        <end position="828"/>
    </location>
</feature>
<feature type="region of interest" description="Disordered" evidence="2">
    <location>
        <begin position="224"/>
        <end position="362"/>
    </location>
</feature>
<evidence type="ECO:0000256" key="2">
    <source>
        <dbReference type="SAM" id="MobiDB-lite"/>
    </source>
</evidence>
<feature type="compositionally biased region" description="Polar residues" evidence="2">
    <location>
        <begin position="276"/>
        <end position="317"/>
    </location>
</feature>
<dbReference type="eggNOG" id="ENOG502S6M4">
    <property type="taxonomic scope" value="Eukaryota"/>
</dbReference>
<dbReference type="OrthoDB" id="3993678at2759"/>
<dbReference type="KEGG" id="vpo:Kpol_1025p17"/>
<dbReference type="RefSeq" id="XP_001644955.1">
    <property type="nucleotide sequence ID" value="XM_001644905.1"/>
</dbReference>
<evidence type="ECO:0000256" key="1">
    <source>
        <dbReference type="SAM" id="Coils"/>
    </source>
</evidence>
<dbReference type="AlphaFoldDB" id="A7TKU2"/>
<gene>
    <name evidence="3" type="ORF">Kpol_1025p17</name>
</gene>
<feature type="compositionally biased region" description="Low complexity" evidence="2">
    <location>
        <begin position="323"/>
        <end position="335"/>
    </location>
</feature>
<evidence type="ECO:0000313" key="3">
    <source>
        <dbReference type="EMBL" id="EDO17097.1"/>
    </source>
</evidence>
<feature type="compositionally biased region" description="Low complexity" evidence="2">
    <location>
        <begin position="94"/>
        <end position="109"/>
    </location>
</feature>
<feature type="region of interest" description="Disordered" evidence="2">
    <location>
        <begin position="1"/>
        <end position="21"/>
    </location>
</feature>